<feature type="compositionally biased region" description="Polar residues" evidence="1">
    <location>
        <begin position="794"/>
        <end position="804"/>
    </location>
</feature>
<sequence length="1012" mass="112157">MDGDLDRYWGVFRTSNRIFEYVFVSSYSVAHEFNTVAYFRSPDQKESIPFHTVPRLLQQLCFPEKDDLVSSAPPSDLMFTYNDYYCYSRHIKERQQICVVSRLYWPEYFRELVTFLYHLIGALKAKQSLSDEDVLKTYPNPLSGAGRRSRTSSRRILAGAIPKYHSSDPPSLFGPSLSCSCFPSTIHQFLTDLFHSNLPKLGSYTSIAVPSLPGMIFVGNRNAFIKCVEEVDTQKKILYSIKPNDISIILSSMMLDKRILVVSDDPRTVVSMINIIISFCSPPLLFHGQIIPLLPGSICSSSISSFPSFLFGCLTYHYCRMAPDVLQGVVVIKIDGKGLSISGKKVDSHASFQPSSSFASPELSVQVIPNLSRKELKERQLPSKQRVMLVKMWEKASLGVRGGKDPLSLFSSFHSFSLSLLHSSLSSLFHSLLGHYRSCLTLSPTGRAMIDISEFIKNKTRGERAFLARFIESECGQSFICERECVFSHDNRKVKHHKKQDSLPGLLHTTPVPKLMPSMSTSVLMEQPTHAESGSVQYSAVSPSSVPSTVSSMPSSATSTIQTTSPLPPFPPLAVSERRELLSTPFESCINTVSQRDSDSDRGGLRSFLSVIMGGMRDKEEDVRGTMNVLRDGEKRLSARRVSWTSMSLCSGTPDERELGSGMSPLLVSPKIHHTGGHRSVVSSTDNKGNRSVDLTHSSRSITGDKMTPSSEETAGEWDREDRQPTISSSPPSHDATQISLSLECLYTEKDSKSTGITPSTSLEGGQGHSSTSRDGSPNIPTLRPGSGSSSPSQTGLSHKTSSPGPFRKSSGHSSSSMSDIHAHYISNISERRRESVLGHLLSEGFGMHEADDADIRPQNAVQSSSIMTPGSSSLTHSIVDEKDKQERRKKKKSRNTNRRYSTSGFEACFVCFNTLSEHTRPTHGVVFVGSGPHEQLSLLVDDQVDHEEDSEEIRHNEYEDEIDEEAPSYTSNQAVVQYPLALYHDFTRIHTLFSPESTDIALLDSDDSKWK</sequence>
<feature type="compositionally biased region" description="Low complexity" evidence="1">
    <location>
        <begin position="539"/>
        <end position="560"/>
    </location>
</feature>
<feature type="region of interest" description="Disordered" evidence="1">
    <location>
        <begin position="861"/>
        <end position="899"/>
    </location>
</feature>
<feature type="region of interest" description="Disordered" evidence="1">
    <location>
        <begin position="527"/>
        <end position="573"/>
    </location>
</feature>
<name>A0ABQ5K5U8_9EUKA</name>
<dbReference type="PROSITE" id="PS50211">
    <property type="entry name" value="DENN"/>
    <property type="match status" value="1"/>
</dbReference>
<gene>
    <name evidence="3" type="ORF">ADUPG1_013069</name>
</gene>
<feature type="compositionally biased region" description="Polar residues" evidence="1">
    <location>
        <begin position="861"/>
        <end position="877"/>
    </location>
</feature>
<evidence type="ECO:0000256" key="1">
    <source>
        <dbReference type="SAM" id="MobiDB-lite"/>
    </source>
</evidence>
<reference evidence="3" key="1">
    <citation type="submission" date="2022-03" db="EMBL/GenBank/DDBJ databases">
        <title>Draft genome sequence of Aduncisulcus paluster, a free-living microaerophilic Fornicata.</title>
        <authorList>
            <person name="Yuyama I."/>
            <person name="Kume K."/>
            <person name="Tamura T."/>
            <person name="Inagaki Y."/>
            <person name="Hashimoto T."/>
        </authorList>
    </citation>
    <scope>NUCLEOTIDE SEQUENCE</scope>
    <source>
        <strain evidence="3">NY0171</strain>
    </source>
</reference>
<evidence type="ECO:0000313" key="3">
    <source>
        <dbReference type="EMBL" id="GKT25521.1"/>
    </source>
</evidence>
<dbReference type="InterPro" id="IPR001194">
    <property type="entry name" value="cDENN_dom"/>
</dbReference>
<protein>
    <recommendedName>
        <fullName evidence="2">UDENN domain-containing protein</fullName>
    </recommendedName>
</protein>
<dbReference type="InterPro" id="IPR037516">
    <property type="entry name" value="Tripartite_DENN"/>
</dbReference>
<keyword evidence="4" id="KW-1185">Reference proteome</keyword>
<dbReference type="SMART" id="SM00799">
    <property type="entry name" value="DENN"/>
    <property type="match status" value="1"/>
</dbReference>
<evidence type="ECO:0000313" key="4">
    <source>
        <dbReference type="Proteomes" id="UP001057375"/>
    </source>
</evidence>
<dbReference type="Gene3D" id="3.30.450.200">
    <property type="match status" value="1"/>
</dbReference>
<feature type="compositionally biased region" description="Basic residues" evidence="1">
    <location>
        <begin position="888"/>
        <end position="898"/>
    </location>
</feature>
<feature type="region of interest" description="Disordered" evidence="1">
    <location>
        <begin position="752"/>
        <end position="819"/>
    </location>
</feature>
<feature type="compositionally biased region" description="Polar residues" evidence="1">
    <location>
        <begin position="725"/>
        <end position="737"/>
    </location>
</feature>
<comment type="caution">
    <text evidence="3">The sequence shown here is derived from an EMBL/GenBank/DDBJ whole genome shotgun (WGS) entry which is preliminary data.</text>
</comment>
<organism evidence="3 4">
    <name type="scientific">Aduncisulcus paluster</name>
    <dbReference type="NCBI Taxonomy" id="2918883"/>
    <lineage>
        <taxon>Eukaryota</taxon>
        <taxon>Metamonada</taxon>
        <taxon>Carpediemonas-like organisms</taxon>
        <taxon>Aduncisulcus</taxon>
    </lineage>
</organism>
<dbReference type="PANTHER" id="PTHR13196:SF14">
    <property type="entry name" value="UDENN DOMAIN-CONTAINING PROTEIN"/>
    <property type="match status" value="1"/>
</dbReference>
<dbReference type="InterPro" id="IPR043153">
    <property type="entry name" value="DENN_C"/>
</dbReference>
<evidence type="ECO:0000259" key="2">
    <source>
        <dbReference type="PROSITE" id="PS50211"/>
    </source>
</evidence>
<feature type="compositionally biased region" description="Polar residues" evidence="1">
    <location>
        <begin position="754"/>
        <end position="780"/>
    </location>
</feature>
<dbReference type="PANTHER" id="PTHR13196">
    <property type="entry name" value="DENN DOMAIN-CONTAINING"/>
    <property type="match status" value="1"/>
</dbReference>
<dbReference type="Gene3D" id="3.40.50.11500">
    <property type="match status" value="1"/>
</dbReference>
<dbReference type="EMBL" id="BQXS01012591">
    <property type="protein sequence ID" value="GKT25521.1"/>
    <property type="molecule type" value="Genomic_DNA"/>
</dbReference>
<feature type="compositionally biased region" description="Polar residues" evidence="1">
    <location>
        <begin position="527"/>
        <end position="538"/>
    </location>
</feature>
<dbReference type="InterPro" id="IPR040032">
    <property type="entry name" value="DENND1A/B/C"/>
</dbReference>
<feature type="compositionally biased region" description="Polar residues" evidence="1">
    <location>
        <begin position="693"/>
        <end position="713"/>
    </location>
</feature>
<proteinExistence type="predicted"/>
<accession>A0ABQ5K5U8</accession>
<feature type="domain" description="UDENN" evidence="2">
    <location>
        <begin position="19"/>
        <end position="494"/>
    </location>
</feature>
<feature type="region of interest" description="Disordered" evidence="1">
    <location>
        <begin position="669"/>
        <end position="737"/>
    </location>
</feature>
<dbReference type="Pfam" id="PF02141">
    <property type="entry name" value="DENN"/>
    <property type="match status" value="1"/>
</dbReference>
<dbReference type="Proteomes" id="UP001057375">
    <property type="component" value="Unassembled WGS sequence"/>
</dbReference>